<dbReference type="Proteomes" id="UP000614334">
    <property type="component" value="Unassembled WGS sequence"/>
</dbReference>
<evidence type="ECO:0000256" key="1">
    <source>
        <dbReference type="SAM" id="MobiDB-lite"/>
    </source>
</evidence>
<feature type="compositionally biased region" description="Basic residues" evidence="1">
    <location>
        <begin position="125"/>
        <end position="136"/>
    </location>
</feature>
<name>A0A8H7I3T1_9AGAM</name>
<accession>A0A8H7I3T1</accession>
<feature type="region of interest" description="Disordered" evidence="1">
    <location>
        <begin position="72"/>
        <end position="94"/>
    </location>
</feature>
<feature type="region of interest" description="Disordered" evidence="1">
    <location>
        <begin position="109"/>
        <end position="137"/>
    </location>
</feature>
<proteinExistence type="predicted"/>
<comment type="caution">
    <text evidence="2">The sequence shown here is derived from an EMBL/GenBank/DDBJ whole genome shotgun (WGS) entry which is preliminary data.</text>
</comment>
<gene>
    <name evidence="2" type="ORF">RHS01_11084</name>
</gene>
<protein>
    <submittedName>
        <fullName evidence="2">Uncharacterized protein</fullName>
    </submittedName>
</protein>
<dbReference type="AlphaFoldDB" id="A0A8H7I3T1"/>
<sequence>MTHTQNQKCQLEDPGNIGILQAPQALKKGQKKAAAEGATKSKTSPTTILQTLLTNLTPTNVDLEGSTDIAGAKASKSTTVPKKMPLQKDKAANGAASVVASIEDPLGKRKKAPSLVAQQDNNKKAEKKKNQGKKVAAKTINKSPKATCAFLERMKATTNKPENIPQSCPAGSASGTTTSYGVTDYAANHGSQAPLSKHAALNQLICAYQPPDTTATTSVVSTALSLNSITPSKSISQGHAMPTAVKAVLDVYKDVEEVGACGRE</sequence>
<dbReference type="EMBL" id="JACYCF010000050">
    <property type="protein sequence ID" value="KAF8748064.1"/>
    <property type="molecule type" value="Genomic_DNA"/>
</dbReference>
<organism evidence="2 3">
    <name type="scientific">Rhizoctonia solani</name>
    <dbReference type="NCBI Taxonomy" id="456999"/>
    <lineage>
        <taxon>Eukaryota</taxon>
        <taxon>Fungi</taxon>
        <taxon>Dikarya</taxon>
        <taxon>Basidiomycota</taxon>
        <taxon>Agaricomycotina</taxon>
        <taxon>Agaricomycetes</taxon>
        <taxon>Cantharellales</taxon>
        <taxon>Ceratobasidiaceae</taxon>
        <taxon>Rhizoctonia</taxon>
    </lineage>
</organism>
<reference evidence="2" key="1">
    <citation type="submission" date="2020-09" db="EMBL/GenBank/DDBJ databases">
        <title>Comparative genome analyses of four rice-infecting Rhizoctonia solani isolates reveal extensive enrichment of homogalacturonan modification genes.</title>
        <authorList>
            <person name="Lee D.-Y."/>
            <person name="Jeon J."/>
            <person name="Kim K.-T."/>
            <person name="Cheong K."/>
            <person name="Song H."/>
            <person name="Choi G."/>
            <person name="Ko J."/>
            <person name="Opiyo S.O."/>
            <person name="Zuo S."/>
            <person name="Madhav S."/>
            <person name="Lee Y.-H."/>
            <person name="Wang G.-L."/>
        </authorList>
    </citation>
    <scope>NUCLEOTIDE SEQUENCE</scope>
    <source>
        <strain evidence="2">AG1-IA B2</strain>
    </source>
</reference>
<evidence type="ECO:0000313" key="2">
    <source>
        <dbReference type="EMBL" id="KAF8748064.1"/>
    </source>
</evidence>
<evidence type="ECO:0000313" key="3">
    <source>
        <dbReference type="Proteomes" id="UP000614334"/>
    </source>
</evidence>